<accession>A0A6B0TUL7</accession>
<dbReference type="AlphaFoldDB" id="A0A6B0TUL7"/>
<organism evidence="1">
    <name type="scientific">Ixodes ricinus</name>
    <name type="common">Common tick</name>
    <name type="synonym">Acarus ricinus</name>
    <dbReference type="NCBI Taxonomy" id="34613"/>
    <lineage>
        <taxon>Eukaryota</taxon>
        <taxon>Metazoa</taxon>
        <taxon>Ecdysozoa</taxon>
        <taxon>Arthropoda</taxon>
        <taxon>Chelicerata</taxon>
        <taxon>Arachnida</taxon>
        <taxon>Acari</taxon>
        <taxon>Parasitiformes</taxon>
        <taxon>Ixodida</taxon>
        <taxon>Ixodoidea</taxon>
        <taxon>Ixodidae</taxon>
        <taxon>Ixodinae</taxon>
        <taxon>Ixodes</taxon>
    </lineage>
</organism>
<dbReference type="EMBL" id="GIFC01000875">
    <property type="protein sequence ID" value="MXU82958.1"/>
    <property type="molecule type" value="Transcribed_RNA"/>
</dbReference>
<protein>
    <submittedName>
        <fullName evidence="1">Putative secreted protein</fullName>
    </submittedName>
</protein>
<sequence length="72" mass="8403">MAASRCRTFRSSIASAALHGTLAMRRCVWHAQGMRRVLGRPRYSKEAVFYVMDRLIHSFSYLLIRRERCLNA</sequence>
<reference evidence="1" key="1">
    <citation type="submission" date="2019-12" db="EMBL/GenBank/DDBJ databases">
        <title>An insight into the sialome of adult female Ixodes ricinus ticks feeding for 6 days.</title>
        <authorList>
            <person name="Perner J."/>
            <person name="Ribeiro J.M.C."/>
        </authorList>
    </citation>
    <scope>NUCLEOTIDE SEQUENCE</scope>
    <source>
        <strain evidence="1">Semi-engorged</strain>
        <tissue evidence="1">Salivary glands</tissue>
    </source>
</reference>
<evidence type="ECO:0000313" key="1">
    <source>
        <dbReference type="EMBL" id="MXU82958.1"/>
    </source>
</evidence>
<name>A0A6B0TUL7_IXORI</name>
<proteinExistence type="predicted"/>